<dbReference type="EC" id="2.7.11.1" evidence="1"/>
<keyword evidence="5" id="KW-0808">Transferase</keyword>
<evidence type="ECO:0000256" key="5">
    <source>
        <dbReference type="RuleBase" id="RU000304"/>
    </source>
</evidence>
<dbReference type="SUPFAM" id="SSF56112">
    <property type="entry name" value="Protein kinase-like (PK-like)"/>
    <property type="match status" value="1"/>
</dbReference>
<dbReference type="SMART" id="SM00220">
    <property type="entry name" value="S_TKc"/>
    <property type="match status" value="1"/>
</dbReference>
<evidence type="ECO:0000256" key="1">
    <source>
        <dbReference type="ARBA" id="ARBA00012513"/>
    </source>
</evidence>
<dbReference type="STRING" id="765257.A0A0C9YA59"/>
<evidence type="ECO:0000256" key="2">
    <source>
        <dbReference type="ARBA" id="ARBA00022741"/>
    </source>
</evidence>
<name>A0A0C9YA59_9AGAM</name>
<evidence type="ECO:0000259" key="7">
    <source>
        <dbReference type="PROSITE" id="PS50011"/>
    </source>
</evidence>
<dbReference type="OrthoDB" id="6511923at2759"/>
<keyword evidence="9" id="KW-1185">Reference proteome</keyword>
<reference evidence="9" key="2">
    <citation type="submission" date="2015-01" db="EMBL/GenBank/DDBJ databases">
        <title>Evolutionary Origins and Diversification of the Mycorrhizal Mutualists.</title>
        <authorList>
            <consortium name="DOE Joint Genome Institute"/>
            <consortium name="Mycorrhizal Genomics Consortium"/>
            <person name="Kohler A."/>
            <person name="Kuo A."/>
            <person name="Nagy L.G."/>
            <person name="Floudas D."/>
            <person name="Copeland A."/>
            <person name="Barry K.W."/>
            <person name="Cichocki N."/>
            <person name="Veneault-Fourrey C."/>
            <person name="LaButti K."/>
            <person name="Lindquist E.A."/>
            <person name="Lipzen A."/>
            <person name="Lundell T."/>
            <person name="Morin E."/>
            <person name="Murat C."/>
            <person name="Riley R."/>
            <person name="Ohm R."/>
            <person name="Sun H."/>
            <person name="Tunlid A."/>
            <person name="Henrissat B."/>
            <person name="Grigoriev I.V."/>
            <person name="Hibbett D.S."/>
            <person name="Martin F."/>
        </authorList>
    </citation>
    <scope>NUCLEOTIDE SEQUENCE [LARGE SCALE GENOMIC DNA]</scope>
    <source>
        <strain evidence="9">441</strain>
    </source>
</reference>
<feature type="region of interest" description="Disordered" evidence="6">
    <location>
        <begin position="302"/>
        <end position="353"/>
    </location>
</feature>
<dbReference type="Pfam" id="PF00069">
    <property type="entry name" value="Pkinase"/>
    <property type="match status" value="1"/>
</dbReference>
<dbReference type="PANTHER" id="PTHR11909">
    <property type="entry name" value="CASEIN KINASE-RELATED"/>
    <property type="match status" value="1"/>
</dbReference>
<keyword evidence="5" id="KW-0418">Kinase</keyword>
<dbReference type="InterPro" id="IPR050235">
    <property type="entry name" value="CK1_Ser-Thr_kinase"/>
</dbReference>
<evidence type="ECO:0000256" key="6">
    <source>
        <dbReference type="SAM" id="MobiDB-lite"/>
    </source>
</evidence>
<proteinExistence type="inferred from homology"/>
<dbReference type="InterPro" id="IPR017441">
    <property type="entry name" value="Protein_kinase_ATP_BS"/>
</dbReference>
<protein>
    <recommendedName>
        <fullName evidence="1">non-specific serine/threonine protein kinase</fullName>
        <ecNumber evidence="1">2.7.11.1</ecNumber>
    </recommendedName>
</protein>
<evidence type="ECO:0000256" key="3">
    <source>
        <dbReference type="ARBA" id="ARBA00022840"/>
    </source>
</evidence>
<evidence type="ECO:0000256" key="4">
    <source>
        <dbReference type="PROSITE-ProRule" id="PRU10141"/>
    </source>
</evidence>
<dbReference type="GO" id="GO:0004674">
    <property type="term" value="F:protein serine/threonine kinase activity"/>
    <property type="evidence" value="ECO:0007669"/>
    <property type="project" value="UniProtKB-KW"/>
</dbReference>
<feature type="compositionally biased region" description="Acidic residues" evidence="6">
    <location>
        <begin position="321"/>
        <end position="334"/>
    </location>
</feature>
<accession>A0A0C9YA59</accession>
<dbReference type="PROSITE" id="PS50011">
    <property type="entry name" value="PROTEIN_KINASE_DOM"/>
    <property type="match status" value="1"/>
</dbReference>
<dbReference type="AlphaFoldDB" id="A0A0C9YA59"/>
<dbReference type="HOGENOM" id="CLU_019279_2_0_1"/>
<dbReference type="GO" id="GO:0005524">
    <property type="term" value="F:ATP binding"/>
    <property type="evidence" value="ECO:0007669"/>
    <property type="project" value="UniProtKB-UniRule"/>
</dbReference>
<dbReference type="PROSITE" id="PS00108">
    <property type="entry name" value="PROTEIN_KINASE_ST"/>
    <property type="match status" value="1"/>
</dbReference>
<evidence type="ECO:0000313" key="9">
    <source>
        <dbReference type="Proteomes" id="UP000054018"/>
    </source>
</evidence>
<sequence length="379" mass="41873">MTLGPAGALKYMLAPYGKGMLGKGSYSIVYRATEEGSGRTVAIKKSRVSNLVKRPTLRHEARLLELLKGQAAIPAVYGYGQLEHFEYMSMELLGSSVAELRKDDAGVTVKTVIRIMDQALAVLEHIHSLGIVHRDIKPENFLFALDDPSTIKLIDFGISKPFSRDKSTALKKYDPLKERRHIVGTLYWASLNSHNGEDLAPRDDIESLAFVGFFLLRGNLPWKPRPRMESQLRSQEIVRAMKAACSGPDLSAGFPKEFGELLTYSRSLAYDELPGHGALRKSFSSLADGLGLSLDGGPFDWTPCYPQTTNPIPDEPTVSVPDEDEDGGGDDGLGEDSYYGTDVDIWDRQGERDKDLTLPAEKEAELDSVIPLIEEVQRD</sequence>
<dbReference type="PROSITE" id="PS00107">
    <property type="entry name" value="PROTEIN_KINASE_ATP"/>
    <property type="match status" value="1"/>
</dbReference>
<feature type="domain" description="Protein kinase" evidence="7">
    <location>
        <begin position="15"/>
        <end position="286"/>
    </location>
</feature>
<gene>
    <name evidence="8" type="ORF">PISMIDRAFT_17753</name>
</gene>
<keyword evidence="5" id="KW-0723">Serine/threonine-protein kinase</keyword>
<dbReference type="EMBL" id="KN833975">
    <property type="protein sequence ID" value="KIK13766.1"/>
    <property type="molecule type" value="Genomic_DNA"/>
</dbReference>
<keyword evidence="3 4" id="KW-0067">ATP-binding</keyword>
<dbReference type="Proteomes" id="UP000054018">
    <property type="component" value="Unassembled WGS sequence"/>
</dbReference>
<dbReference type="InterPro" id="IPR011009">
    <property type="entry name" value="Kinase-like_dom_sf"/>
</dbReference>
<comment type="similarity">
    <text evidence="5">Belongs to the protein kinase superfamily.</text>
</comment>
<evidence type="ECO:0000313" key="8">
    <source>
        <dbReference type="EMBL" id="KIK13766.1"/>
    </source>
</evidence>
<feature type="binding site" evidence="4">
    <location>
        <position position="45"/>
    </location>
    <ligand>
        <name>ATP</name>
        <dbReference type="ChEBI" id="CHEBI:30616"/>
    </ligand>
</feature>
<dbReference type="Gene3D" id="1.10.510.10">
    <property type="entry name" value="Transferase(Phosphotransferase) domain 1"/>
    <property type="match status" value="1"/>
</dbReference>
<organism evidence="8 9">
    <name type="scientific">Pisolithus microcarpus 441</name>
    <dbReference type="NCBI Taxonomy" id="765257"/>
    <lineage>
        <taxon>Eukaryota</taxon>
        <taxon>Fungi</taxon>
        <taxon>Dikarya</taxon>
        <taxon>Basidiomycota</taxon>
        <taxon>Agaricomycotina</taxon>
        <taxon>Agaricomycetes</taxon>
        <taxon>Agaricomycetidae</taxon>
        <taxon>Boletales</taxon>
        <taxon>Sclerodermatineae</taxon>
        <taxon>Pisolithaceae</taxon>
        <taxon>Pisolithus</taxon>
    </lineage>
</organism>
<keyword evidence="2 4" id="KW-0547">Nucleotide-binding</keyword>
<reference evidence="8 9" key="1">
    <citation type="submission" date="2014-04" db="EMBL/GenBank/DDBJ databases">
        <authorList>
            <consortium name="DOE Joint Genome Institute"/>
            <person name="Kuo A."/>
            <person name="Kohler A."/>
            <person name="Costa M.D."/>
            <person name="Nagy L.G."/>
            <person name="Floudas D."/>
            <person name="Copeland A."/>
            <person name="Barry K.W."/>
            <person name="Cichocki N."/>
            <person name="Veneault-Fourrey C."/>
            <person name="LaButti K."/>
            <person name="Lindquist E.A."/>
            <person name="Lipzen A."/>
            <person name="Lundell T."/>
            <person name="Morin E."/>
            <person name="Murat C."/>
            <person name="Sun H."/>
            <person name="Tunlid A."/>
            <person name="Henrissat B."/>
            <person name="Grigoriev I.V."/>
            <person name="Hibbett D.S."/>
            <person name="Martin F."/>
            <person name="Nordberg H.P."/>
            <person name="Cantor M.N."/>
            <person name="Hua S.X."/>
        </authorList>
    </citation>
    <scope>NUCLEOTIDE SEQUENCE [LARGE SCALE GENOMIC DNA]</scope>
    <source>
        <strain evidence="8 9">441</strain>
    </source>
</reference>
<dbReference type="InterPro" id="IPR008271">
    <property type="entry name" value="Ser/Thr_kinase_AS"/>
</dbReference>
<dbReference type="InterPro" id="IPR000719">
    <property type="entry name" value="Prot_kinase_dom"/>
</dbReference>